<comment type="caution">
    <text evidence="2">The sequence shown here is derived from an EMBL/GenBank/DDBJ whole genome shotgun (WGS) entry which is preliminary data.</text>
</comment>
<dbReference type="InterPro" id="IPR019734">
    <property type="entry name" value="TPR_rpt"/>
</dbReference>
<dbReference type="InterPro" id="IPR011990">
    <property type="entry name" value="TPR-like_helical_dom_sf"/>
</dbReference>
<dbReference type="EMBL" id="JAUEOZ010000001">
    <property type="protein sequence ID" value="MDN2480405.1"/>
    <property type="molecule type" value="Genomic_DNA"/>
</dbReference>
<reference evidence="2" key="1">
    <citation type="submission" date="2024-05" db="EMBL/GenBank/DDBJ databases">
        <title>Genome Sequences of Four Agar- Degrading Marine Bacteria.</title>
        <authorList>
            <person name="Phillips E.K."/>
            <person name="Shaffer J.C."/>
            <person name="Henson M.W."/>
            <person name="Temperton B."/>
            <person name="Thrash C.J."/>
            <person name="Martin M.O."/>
        </authorList>
    </citation>
    <scope>NUCLEOTIDE SEQUENCE</scope>
    <source>
        <strain evidence="2">EKP203</strain>
    </source>
</reference>
<sequence>MKNLCILLFSLLVTIGCASTSSSSLSQKDEVESMEKVNNYDGLINHYKQKLEDNPNDYTSMQSMAKAYFDKGDVESARFYSDYLIEKKVDNWQLLQMRGNIYHQDGDDVLAVEYYQRSIDRGNQSGEVQMLVGISYCMLGRYPLAERSFNKARLKGYSDTAVKNNLALVKFAERDYREVVNILGPLYISDPTNKKVQANLAIALIKLGDIQKANEVLGGKYSSRQMSQMSQRLAVVNGGTI</sequence>
<evidence type="ECO:0008006" key="4">
    <source>
        <dbReference type="Google" id="ProtNLM"/>
    </source>
</evidence>
<gene>
    <name evidence="2" type="ORF">QWJ08_03205</name>
</gene>
<dbReference type="RefSeq" id="WP_289960656.1">
    <property type="nucleotide sequence ID" value="NZ_JAUEOZ010000001.1"/>
</dbReference>
<dbReference type="Proteomes" id="UP001169719">
    <property type="component" value="Unassembled WGS sequence"/>
</dbReference>
<evidence type="ECO:0000313" key="3">
    <source>
        <dbReference type="Proteomes" id="UP001169719"/>
    </source>
</evidence>
<organism evidence="2 3">
    <name type="scientific">Vibrio agarivorans</name>
    <dbReference type="NCBI Taxonomy" id="153622"/>
    <lineage>
        <taxon>Bacteria</taxon>
        <taxon>Pseudomonadati</taxon>
        <taxon>Pseudomonadota</taxon>
        <taxon>Gammaproteobacteria</taxon>
        <taxon>Vibrionales</taxon>
        <taxon>Vibrionaceae</taxon>
        <taxon>Vibrio</taxon>
    </lineage>
</organism>
<evidence type="ECO:0000256" key="1">
    <source>
        <dbReference type="SAM" id="SignalP"/>
    </source>
</evidence>
<dbReference type="SUPFAM" id="SSF48452">
    <property type="entry name" value="TPR-like"/>
    <property type="match status" value="1"/>
</dbReference>
<feature type="signal peptide" evidence="1">
    <location>
        <begin position="1"/>
        <end position="18"/>
    </location>
</feature>
<dbReference type="Gene3D" id="1.25.40.10">
    <property type="entry name" value="Tetratricopeptide repeat domain"/>
    <property type="match status" value="1"/>
</dbReference>
<dbReference type="Pfam" id="PF13181">
    <property type="entry name" value="TPR_8"/>
    <property type="match status" value="1"/>
</dbReference>
<keyword evidence="1" id="KW-0732">Signal</keyword>
<protein>
    <recommendedName>
        <fullName evidence="4">Tetratricopeptide repeat protein</fullName>
    </recommendedName>
</protein>
<proteinExistence type="predicted"/>
<feature type="chain" id="PRO_5047177860" description="Tetratricopeptide repeat protein" evidence="1">
    <location>
        <begin position="19"/>
        <end position="241"/>
    </location>
</feature>
<keyword evidence="3" id="KW-1185">Reference proteome</keyword>
<name>A0ABT7XXA7_9VIBR</name>
<dbReference type="PROSITE" id="PS51257">
    <property type="entry name" value="PROKAR_LIPOPROTEIN"/>
    <property type="match status" value="1"/>
</dbReference>
<evidence type="ECO:0000313" key="2">
    <source>
        <dbReference type="EMBL" id="MDN2480405.1"/>
    </source>
</evidence>
<accession>A0ABT7XXA7</accession>